<dbReference type="Proteomes" id="UP000094243">
    <property type="component" value="Unassembled WGS sequence"/>
</dbReference>
<evidence type="ECO:0000256" key="5">
    <source>
        <dbReference type="ARBA" id="ARBA00022840"/>
    </source>
</evidence>
<dbReference type="OrthoDB" id="9804819at2"/>
<dbReference type="InterPro" id="IPR050763">
    <property type="entry name" value="ABC_transporter_ATP-binding"/>
</dbReference>
<dbReference type="EMBL" id="MIGZ01000034">
    <property type="protein sequence ID" value="ODQ94681.1"/>
    <property type="molecule type" value="Genomic_DNA"/>
</dbReference>
<reference evidence="9" key="1">
    <citation type="submission" date="2016-09" db="EMBL/GenBank/DDBJ databases">
        <authorList>
            <person name="Greninger A.L."/>
            <person name="Jerome K.R."/>
            <person name="Mcnair B."/>
            <person name="Wallis C."/>
            <person name="Fang F."/>
        </authorList>
    </citation>
    <scope>NUCLEOTIDE SEQUENCE [LARGE SCALE GENOMIC DNA]</scope>
    <source>
        <strain evidence="9">M7</strain>
    </source>
</reference>
<dbReference type="RefSeq" id="WP_069404713.1">
    <property type="nucleotide sequence ID" value="NZ_MIGZ01000034.1"/>
</dbReference>
<evidence type="ECO:0000256" key="2">
    <source>
        <dbReference type="ARBA" id="ARBA00005417"/>
    </source>
</evidence>
<dbReference type="SMART" id="SM00382">
    <property type="entry name" value="AAA"/>
    <property type="match status" value="1"/>
</dbReference>
<dbReference type="PROSITE" id="PS50893">
    <property type="entry name" value="ABC_TRANSPORTER_2"/>
    <property type="match status" value="1"/>
</dbReference>
<dbReference type="InterPro" id="IPR017871">
    <property type="entry name" value="ABC_transporter-like_CS"/>
</dbReference>
<dbReference type="InterPro" id="IPR003593">
    <property type="entry name" value="AAA+_ATPase"/>
</dbReference>
<accession>A0A1E3RXY3</accession>
<dbReference type="PANTHER" id="PTHR42711">
    <property type="entry name" value="ABC TRANSPORTER ATP-BINDING PROTEIN"/>
    <property type="match status" value="1"/>
</dbReference>
<name>A0A1E3RXY3_9MYCO</name>
<dbReference type="GO" id="GO:0016887">
    <property type="term" value="F:ATP hydrolysis activity"/>
    <property type="evidence" value="ECO:0007669"/>
    <property type="project" value="InterPro"/>
</dbReference>
<keyword evidence="5 8" id="KW-0067">ATP-binding</keyword>
<dbReference type="GO" id="GO:0046677">
    <property type="term" value="P:response to antibiotic"/>
    <property type="evidence" value="ECO:0007669"/>
    <property type="project" value="UniProtKB-KW"/>
</dbReference>
<evidence type="ECO:0000256" key="3">
    <source>
        <dbReference type="ARBA" id="ARBA00022448"/>
    </source>
</evidence>
<proteinExistence type="inferred from homology"/>
<keyword evidence="4" id="KW-0547">Nucleotide-binding</keyword>
<evidence type="ECO:0000256" key="4">
    <source>
        <dbReference type="ARBA" id="ARBA00022741"/>
    </source>
</evidence>
<comment type="caution">
    <text evidence="8">The sequence shown here is derived from an EMBL/GenBank/DDBJ whole genome shotgun (WGS) entry which is preliminary data.</text>
</comment>
<comment type="similarity">
    <text evidence="2">Belongs to the ABC transporter superfamily.</text>
</comment>
<dbReference type="GO" id="GO:0005524">
    <property type="term" value="F:ATP binding"/>
    <property type="evidence" value="ECO:0007669"/>
    <property type="project" value="UniProtKB-KW"/>
</dbReference>
<dbReference type="AlphaFoldDB" id="A0A1E3RXY3"/>
<dbReference type="SUPFAM" id="SSF52540">
    <property type="entry name" value="P-loop containing nucleoside triphosphate hydrolases"/>
    <property type="match status" value="1"/>
</dbReference>
<keyword evidence="9" id="KW-1185">Reference proteome</keyword>
<dbReference type="Pfam" id="PF00005">
    <property type="entry name" value="ABC_tran"/>
    <property type="match status" value="1"/>
</dbReference>
<evidence type="ECO:0000256" key="1">
    <source>
        <dbReference type="ARBA" id="ARBA00004202"/>
    </source>
</evidence>
<protein>
    <submittedName>
        <fullName evidence="8">ABC transporter ATP-binding protein</fullName>
    </submittedName>
</protein>
<evidence type="ECO:0000313" key="8">
    <source>
        <dbReference type="EMBL" id="ODQ94681.1"/>
    </source>
</evidence>
<dbReference type="PROSITE" id="PS00211">
    <property type="entry name" value="ABC_TRANSPORTER_1"/>
    <property type="match status" value="1"/>
</dbReference>
<gene>
    <name evidence="8" type="ORF">BHQ17_08195</name>
</gene>
<sequence>MTTTSRPRVGTVPAVEIRGLRKRFGHTKALDGLDMVVEPGSIAGFLGPNGAGKSTTIRVLLGLLRADGGTVKLLGADPWHDAVALHRRIAYVPGDVTLWPNLTGGQAIDFLAGLRDAFDTNRRDELIERFELDPDKKARTYSKGNRQKVALIAAFSTNAELYILDEPTSGLDPLMDKAFQRCVQEAADNGSSVLLSSHILAEVERLCDSVTIIRAGRTVRAGRLAELRHLMRTTVKVRTRSTMDGMRSAPFVHDFAAEDGVCTFAVDRDDLDRAMSQLSALGIDELSVSPASLEDMFLREYQGAQR</sequence>
<dbReference type="InterPro" id="IPR027417">
    <property type="entry name" value="P-loop_NTPase"/>
</dbReference>
<evidence type="ECO:0000259" key="7">
    <source>
        <dbReference type="PROSITE" id="PS50893"/>
    </source>
</evidence>
<keyword evidence="6" id="KW-0046">Antibiotic resistance</keyword>
<evidence type="ECO:0000313" key="9">
    <source>
        <dbReference type="Proteomes" id="UP000094243"/>
    </source>
</evidence>
<feature type="domain" description="ABC transporter" evidence="7">
    <location>
        <begin position="15"/>
        <end position="240"/>
    </location>
</feature>
<dbReference type="Gene3D" id="3.40.50.300">
    <property type="entry name" value="P-loop containing nucleotide triphosphate hydrolases"/>
    <property type="match status" value="1"/>
</dbReference>
<dbReference type="GO" id="GO:0005886">
    <property type="term" value="C:plasma membrane"/>
    <property type="evidence" value="ECO:0007669"/>
    <property type="project" value="UniProtKB-SubCell"/>
</dbReference>
<comment type="subcellular location">
    <subcellularLocation>
        <location evidence="1">Cell membrane</location>
        <topology evidence="1">Peripheral membrane protein</topology>
    </subcellularLocation>
</comment>
<organism evidence="8 9">
    <name type="scientific">Mycolicibacterium holsaticum</name>
    <dbReference type="NCBI Taxonomy" id="152142"/>
    <lineage>
        <taxon>Bacteria</taxon>
        <taxon>Bacillati</taxon>
        <taxon>Actinomycetota</taxon>
        <taxon>Actinomycetes</taxon>
        <taxon>Mycobacteriales</taxon>
        <taxon>Mycobacteriaceae</taxon>
        <taxon>Mycolicibacterium</taxon>
    </lineage>
</organism>
<dbReference type="CDD" id="cd03230">
    <property type="entry name" value="ABC_DR_subfamily_A"/>
    <property type="match status" value="1"/>
</dbReference>
<evidence type="ECO:0000256" key="6">
    <source>
        <dbReference type="ARBA" id="ARBA00023251"/>
    </source>
</evidence>
<keyword evidence="3" id="KW-0813">Transport</keyword>
<dbReference type="PANTHER" id="PTHR42711:SF5">
    <property type="entry name" value="ABC TRANSPORTER ATP-BINDING PROTEIN NATA"/>
    <property type="match status" value="1"/>
</dbReference>
<dbReference type="InterPro" id="IPR003439">
    <property type="entry name" value="ABC_transporter-like_ATP-bd"/>
</dbReference>